<feature type="transmembrane region" description="Helical" evidence="1">
    <location>
        <begin position="12"/>
        <end position="30"/>
    </location>
</feature>
<protein>
    <submittedName>
        <fullName evidence="2">Uncharacterized protein</fullName>
    </submittedName>
</protein>
<dbReference type="AlphaFoldDB" id="A0A0S3UHE7"/>
<dbReference type="STRING" id="28131.BWX40_06155"/>
<dbReference type="InterPro" id="IPR043769">
    <property type="entry name" value="DUF5715"/>
</dbReference>
<evidence type="ECO:0000313" key="2">
    <source>
        <dbReference type="EMBL" id="BAU16925.1"/>
    </source>
</evidence>
<dbReference type="Pfam" id="PF18979">
    <property type="entry name" value="DUF5715"/>
    <property type="match status" value="1"/>
</dbReference>
<evidence type="ECO:0000313" key="3">
    <source>
        <dbReference type="Proteomes" id="UP000217431"/>
    </source>
</evidence>
<keyword evidence="1" id="KW-1133">Transmembrane helix</keyword>
<organism evidence="2 3">
    <name type="scientific">Prevotella intermedia</name>
    <dbReference type="NCBI Taxonomy" id="28131"/>
    <lineage>
        <taxon>Bacteria</taxon>
        <taxon>Pseudomonadati</taxon>
        <taxon>Bacteroidota</taxon>
        <taxon>Bacteroidia</taxon>
        <taxon>Bacteroidales</taxon>
        <taxon>Prevotellaceae</taxon>
        <taxon>Prevotella</taxon>
    </lineage>
</organism>
<gene>
    <name evidence="2" type="ORF">PIOMA14_I_0417</name>
</gene>
<proteinExistence type="predicted"/>
<sequence length="272" mass="31218">MKTKWKITKNNFLIGFMATTAFLAVVRLIFPSVAKPSYTVKEKTSLNDTTHTQSVISESNKPVDEVKAEIQSFAPSNGLTQFFDANGKEIKHRIIGVANYNESFPDSQYVQYKSAMKYAVKAVRNREDAESRKKELVYIGSNPFYDVKRLSSSIPYLVPTASILLQDIGRNFFDSLQVKNIPLTKLLVTSVLRTKEDVEKLRRYNHNATENSCHLYGTTFDIAYNKYSPITRPVRDDTLKWVLSEVLNDLRKQGRCHIKYEKKQGCFHITVR</sequence>
<dbReference type="Proteomes" id="UP000217431">
    <property type="component" value="Chromosome I"/>
</dbReference>
<keyword evidence="1" id="KW-0812">Transmembrane</keyword>
<name>A0A0S3UHE7_PREIN</name>
<reference evidence="2 3" key="1">
    <citation type="journal article" date="2016" name="DNA Res.">
        <title>The complete genome sequencing of Prevotella intermedia strain OMA14 and a subsequent fine-scale, intra-species genomic comparison reveal an unusual amplification of conjugative and mobile transposons and identify a novel Prevotella-lineage-specific repeat.</title>
        <authorList>
            <person name="Naito M."/>
            <person name="Ogura Y."/>
            <person name="Itoh T."/>
            <person name="Shoji M."/>
            <person name="Okamoto M."/>
            <person name="Hayashi T."/>
            <person name="Nakayama K."/>
        </authorList>
    </citation>
    <scope>NUCLEOTIDE SEQUENCE [LARGE SCALE GENOMIC DNA]</scope>
    <source>
        <strain evidence="2 3">OMA14</strain>
    </source>
</reference>
<dbReference type="EMBL" id="AP014597">
    <property type="protein sequence ID" value="BAU16925.1"/>
    <property type="molecule type" value="Genomic_DNA"/>
</dbReference>
<keyword evidence="1" id="KW-0472">Membrane</keyword>
<accession>A0A0S3UHE7</accession>
<evidence type="ECO:0000256" key="1">
    <source>
        <dbReference type="SAM" id="Phobius"/>
    </source>
</evidence>
<dbReference type="RefSeq" id="WP_096404988.1">
    <property type="nucleotide sequence ID" value="NZ_AP014597.1"/>
</dbReference>